<feature type="transmembrane region" description="Helical" evidence="2">
    <location>
        <begin position="250"/>
        <end position="270"/>
    </location>
</feature>
<name>A0A0F9S7W2_9ZZZZ</name>
<evidence type="ECO:0000313" key="3">
    <source>
        <dbReference type="EMBL" id="KKN63144.1"/>
    </source>
</evidence>
<keyword evidence="2" id="KW-0472">Membrane</keyword>
<feature type="region of interest" description="Disordered" evidence="1">
    <location>
        <begin position="522"/>
        <end position="555"/>
    </location>
</feature>
<feature type="transmembrane region" description="Helical" evidence="2">
    <location>
        <begin position="378"/>
        <end position="399"/>
    </location>
</feature>
<dbReference type="AlphaFoldDB" id="A0A0F9S7W2"/>
<evidence type="ECO:0000256" key="2">
    <source>
        <dbReference type="SAM" id="Phobius"/>
    </source>
</evidence>
<gene>
    <name evidence="3" type="ORF">LCGC14_0504770</name>
</gene>
<protein>
    <submittedName>
        <fullName evidence="3">Uncharacterized protein</fullName>
    </submittedName>
</protein>
<comment type="caution">
    <text evidence="3">The sequence shown here is derived from an EMBL/GenBank/DDBJ whole genome shotgun (WGS) entry which is preliminary data.</text>
</comment>
<evidence type="ECO:0000256" key="1">
    <source>
        <dbReference type="SAM" id="MobiDB-lite"/>
    </source>
</evidence>
<keyword evidence="2" id="KW-0812">Transmembrane</keyword>
<feature type="transmembrane region" description="Helical" evidence="2">
    <location>
        <begin position="209"/>
        <end position="230"/>
    </location>
</feature>
<feature type="transmembrane region" description="Helical" evidence="2">
    <location>
        <begin position="173"/>
        <end position="197"/>
    </location>
</feature>
<sequence>MDCMNRKKKAQIISFIIVILFSFQGLTTFVTADKIVGDFLSDGSFMIVYEPGIEGSLDIKNAISPQGDYIQSDSFRVFIGGGTQAYSASLYVEVHYFNGTYRFDNNTFKYAIDPILVKKGVNPDGHPYYFDTKIDLQLAPEYELVVFRYLEIVKLFRHKTSEFLVPVLSNAGFIILSLVSVFTVGILVTFFAFLVAVMAWKKYFWIPRIPWWLITTIVLIALTGFLAFLMLDLNFNFELAAVSLIKNLGLWLALPLFVFLVSVFGNYMSVHSNLVKKALIFVLKYDPKSQSIKKLIKLDDVIEKDGELFHVHTENDLKSLKEFLLAVFDYRHYYQDYESLDLPDMENEESDIEKLILATDYHTEPGEFMKISDKGKKLYAVPLVGALIIFLGYAFNYIISLGQLLGFVLSIGMTIFIVGLILVIIDTKINSAPPKTILDPIVDEEILELLLKIDIVKQLKKRIRQLRASLMVSDLNTDLESLIDIEAVISGKNPDEILRFLTNAEDLAGDAELLYYDEDNQPFSADDYVEKPTEKAPQKDKKLSKEVGKKEKRRK</sequence>
<feature type="transmembrane region" description="Helical" evidence="2">
    <location>
        <begin position="405"/>
        <end position="425"/>
    </location>
</feature>
<feature type="compositionally biased region" description="Basic and acidic residues" evidence="1">
    <location>
        <begin position="528"/>
        <end position="549"/>
    </location>
</feature>
<organism evidence="3">
    <name type="scientific">marine sediment metagenome</name>
    <dbReference type="NCBI Taxonomy" id="412755"/>
    <lineage>
        <taxon>unclassified sequences</taxon>
        <taxon>metagenomes</taxon>
        <taxon>ecological metagenomes</taxon>
    </lineage>
</organism>
<dbReference type="EMBL" id="LAZR01000599">
    <property type="protein sequence ID" value="KKN63144.1"/>
    <property type="molecule type" value="Genomic_DNA"/>
</dbReference>
<accession>A0A0F9S7W2</accession>
<reference evidence="3" key="1">
    <citation type="journal article" date="2015" name="Nature">
        <title>Complex archaea that bridge the gap between prokaryotes and eukaryotes.</title>
        <authorList>
            <person name="Spang A."/>
            <person name="Saw J.H."/>
            <person name="Jorgensen S.L."/>
            <person name="Zaremba-Niedzwiedzka K."/>
            <person name="Martijn J."/>
            <person name="Lind A.E."/>
            <person name="van Eijk R."/>
            <person name="Schleper C."/>
            <person name="Guy L."/>
            <person name="Ettema T.J."/>
        </authorList>
    </citation>
    <scope>NUCLEOTIDE SEQUENCE</scope>
</reference>
<feature type="transmembrane region" description="Helical" evidence="2">
    <location>
        <begin position="12"/>
        <end position="32"/>
    </location>
</feature>
<proteinExistence type="predicted"/>
<keyword evidence="2" id="KW-1133">Transmembrane helix</keyword>